<proteinExistence type="predicted"/>
<dbReference type="EMBL" id="WPCU01000004">
    <property type="protein sequence ID" value="MVA75150.1"/>
    <property type="molecule type" value="Genomic_DNA"/>
</dbReference>
<organism evidence="1 2">
    <name type="scientific">Auraticoccus cholistanensis</name>
    <dbReference type="NCBI Taxonomy" id="2656650"/>
    <lineage>
        <taxon>Bacteria</taxon>
        <taxon>Bacillati</taxon>
        <taxon>Actinomycetota</taxon>
        <taxon>Actinomycetes</taxon>
        <taxon>Propionibacteriales</taxon>
        <taxon>Propionibacteriaceae</taxon>
        <taxon>Auraticoccus</taxon>
    </lineage>
</organism>
<gene>
    <name evidence="1" type="ORF">GC722_03770</name>
</gene>
<dbReference type="Pfam" id="PF07751">
    <property type="entry name" value="Abi_2"/>
    <property type="match status" value="1"/>
</dbReference>
<accession>A0A6A9V0B9</accession>
<comment type="caution">
    <text evidence="1">The sequence shown here is derived from an EMBL/GenBank/DDBJ whole genome shotgun (WGS) entry which is preliminary data.</text>
</comment>
<evidence type="ECO:0000313" key="2">
    <source>
        <dbReference type="Proteomes" id="UP000435304"/>
    </source>
</evidence>
<protein>
    <submittedName>
        <fullName evidence="1">Abi family protein</fullName>
    </submittedName>
</protein>
<sequence>MEHARQVIDFDRRLSMLVMDGVERIEVAVRMQVGYVLGRSPVFAHEDPGLHRHVHRTAGRPQTGDAAPSQHAEWLRRVLERRDGSDEGFVAHFRDKHDGQMPIWALTEVMEMEHLARLYRGLHQQYAEEIARSFAVPTKTLMVSWLASLNYMRQVAAHQARLFNRKLQYAPGRPKKGQLPLLDHLRDEATAKGVFGTYNTLAVIAYLLRSIEDDPGWCRWLVDLIEEFPSSHALSPASMGVPEDWAEFELWSRS</sequence>
<reference evidence="1 2" key="1">
    <citation type="submission" date="2019-12" db="EMBL/GenBank/DDBJ databases">
        <title>Auraticoccus cholistani sp. nov., an actinomycete isolated from soil of Cholistan desert.</title>
        <authorList>
            <person name="Cheema M.T."/>
        </authorList>
    </citation>
    <scope>NUCLEOTIDE SEQUENCE [LARGE SCALE GENOMIC DNA]</scope>
    <source>
        <strain evidence="1 2">F435</strain>
    </source>
</reference>
<dbReference type="InterPro" id="IPR011664">
    <property type="entry name" value="Abi_system_AbiD/AbiF-like"/>
</dbReference>
<name>A0A6A9V0B9_9ACTN</name>
<dbReference type="Proteomes" id="UP000435304">
    <property type="component" value="Unassembled WGS sequence"/>
</dbReference>
<keyword evidence="2" id="KW-1185">Reference proteome</keyword>
<dbReference type="AlphaFoldDB" id="A0A6A9V0B9"/>
<evidence type="ECO:0000313" key="1">
    <source>
        <dbReference type="EMBL" id="MVA75150.1"/>
    </source>
</evidence>